<dbReference type="EMBL" id="JBBXJM010000001">
    <property type="protein sequence ID" value="KAL1413699.1"/>
    <property type="molecule type" value="Genomic_DNA"/>
</dbReference>
<dbReference type="Proteomes" id="UP001565368">
    <property type="component" value="Unassembled WGS sequence"/>
</dbReference>
<gene>
    <name evidence="1" type="ORF">Q8F55_001481</name>
</gene>
<protein>
    <submittedName>
        <fullName evidence="1">Uncharacterized protein</fullName>
    </submittedName>
</protein>
<name>A0ABR3QG77_9TREE</name>
<keyword evidence="2" id="KW-1185">Reference proteome</keyword>
<reference evidence="1 2" key="1">
    <citation type="submission" date="2023-08" db="EMBL/GenBank/DDBJ databases">
        <title>Annotated Genome Sequence of Vanrija albida AlHP1.</title>
        <authorList>
            <person name="Herzog R."/>
        </authorList>
    </citation>
    <scope>NUCLEOTIDE SEQUENCE [LARGE SCALE GENOMIC DNA]</scope>
    <source>
        <strain evidence="1 2">AlHP1</strain>
    </source>
</reference>
<dbReference type="RefSeq" id="XP_069213643.1">
    <property type="nucleotide sequence ID" value="XM_069350099.1"/>
</dbReference>
<comment type="caution">
    <text evidence="1">The sequence shown here is derived from an EMBL/GenBank/DDBJ whole genome shotgun (WGS) entry which is preliminary data.</text>
</comment>
<evidence type="ECO:0000313" key="2">
    <source>
        <dbReference type="Proteomes" id="UP001565368"/>
    </source>
</evidence>
<dbReference type="GeneID" id="95982524"/>
<sequence length="146" mass="16631">MDRRTLNLRILHRSEAATFILHRSEAATFVALLNAVRAQSGRPVIDDTHYLAMWWLSPRLFVARRLARHTRSGWTAEQRARVIAVDDGDIGPESFTQCVAIMLDTGVICLREVGVWIARLHLALDVVVAIRCLEVARMERMREAWG</sequence>
<proteinExistence type="predicted"/>
<organism evidence="1 2">
    <name type="scientific">Vanrija albida</name>
    <dbReference type="NCBI Taxonomy" id="181172"/>
    <lineage>
        <taxon>Eukaryota</taxon>
        <taxon>Fungi</taxon>
        <taxon>Dikarya</taxon>
        <taxon>Basidiomycota</taxon>
        <taxon>Agaricomycotina</taxon>
        <taxon>Tremellomycetes</taxon>
        <taxon>Trichosporonales</taxon>
        <taxon>Trichosporonaceae</taxon>
        <taxon>Vanrija</taxon>
    </lineage>
</organism>
<accession>A0ABR3QG77</accession>
<evidence type="ECO:0000313" key="1">
    <source>
        <dbReference type="EMBL" id="KAL1413699.1"/>
    </source>
</evidence>